<reference evidence="2" key="1">
    <citation type="submission" date="2018-05" db="EMBL/GenBank/DDBJ databases">
        <authorList>
            <person name="Lanie J.A."/>
            <person name="Ng W.-L."/>
            <person name="Kazmierczak K.M."/>
            <person name="Andrzejewski T.M."/>
            <person name="Davidsen T.M."/>
            <person name="Wayne K.J."/>
            <person name="Tettelin H."/>
            <person name="Glass J.I."/>
            <person name="Rusch D."/>
            <person name="Podicherti R."/>
            <person name="Tsui H.-C.T."/>
            <person name="Winkler M.E."/>
        </authorList>
    </citation>
    <scope>NUCLEOTIDE SEQUENCE</scope>
</reference>
<accession>A0A381RPB7</accession>
<dbReference type="EMBL" id="UINC01002172">
    <property type="protein sequence ID" value="SUZ93732.1"/>
    <property type="molecule type" value="Genomic_DNA"/>
</dbReference>
<dbReference type="InterPro" id="IPR006076">
    <property type="entry name" value="FAD-dep_OxRdtase"/>
</dbReference>
<name>A0A381RPB7_9ZZZZ</name>
<evidence type="ECO:0000259" key="1">
    <source>
        <dbReference type="Pfam" id="PF01266"/>
    </source>
</evidence>
<dbReference type="SUPFAM" id="SSF51905">
    <property type="entry name" value="FAD/NAD(P)-binding domain"/>
    <property type="match status" value="1"/>
</dbReference>
<evidence type="ECO:0000313" key="2">
    <source>
        <dbReference type="EMBL" id="SUZ93732.1"/>
    </source>
</evidence>
<gene>
    <name evidence="2" type="ORF">METZ01_LOCUS46586</name>
</gene>
<dbReference type="PANTHER" id="PTHR13847:SF281">
    <property type="entry name" value="FAD DEPENDENT OXIDOREDUCTASE DOMAIN-CONTAINING PROTEIN"/>
    <property type="match status" value="1"/>
</dbReference>
<dbReference type="InterPro" id="IPR036188">
    <property type="entry name" value="FAD/NAD-bd_sf"/>
</dbReference>
<dbReference type="AlphaFoldDB" id="A0A381RPB7"/>
<dbReference type="Gene3D" id="3.50.50.60">
    <property type="entry name" value="FAD/NAD(P)-binding domain"/>
    <property type="match status" value="1"/>
</dbReference>
<dbReference type="GO" id="GO:0005737">
    <property type="term" value="C:cytoplasm"/>
    <property type="evidence" value="ECO:0007669"/>
    <property type="project" value="TreeGrafter"/>
</dbReference>
<proteinExistence type="predicted"/>
<protein>
    <recommendedName>
        <fullName evidence="1">FAD dependent oxidoreductase domain-containing protein</fullName>
    </recommendedName>
</protein>
<dbReference type="Gene3D" id="3.30.9.10">
    <property type="entry name" value="D-Amino Acid Oxidase, subunit A, domain 2"/>
    <property type="match status" value="1"/>
</dbReference>
<organism evidence="2">
    <name type="scientific">marine metagenome</name>
    <dbReference type="NCBI Taxonomy" id="408172"/>
    <lineage>
        <taxon>unclassified sequences</taxon>
        <taxon>metagenomes</taxon>
        <taxon>ecological metagenomes</taxon>
    </lineage>
</organism>
<dbReference type="PANTHER" id="PTHR13847">
    <property type="entry name" value="SARCOSINE DEHYDROGENASE-RELATED"/>
    <property type="match status" value="1"/>
</dbReference>
<sequence>MGAVTLLPRYDRDNGWFETLPERPPTAPLSGRVDADVVVVGAGFTGLAAARRLGELRPDASIVLLEAGLVGNNAAGRSSGFAIDHAHNLRAKGFGDTAEHERRQIGLNRAGQEYLGSAVAAHGIDCGWKWAGKTHAACTAKGIRHLEHFADSLDRIDEPYEVFDEAATVDRLGIDFYRRSLHTAGTVQMQPAALVRGLADHLPANIALHEESPVTGIDLGPPHELHTDGGTVRTPELVLANNGFAEGFGIARGRLIPVITWGSMTRPLTHEESASIGGNRTWGVIPADPSGTTVRRLDDGRVLVRNVYSYSRRSRIDGRARERAGRAHRRSFERRFPELAQVPFEYTWGGALSMARNGQPLFGRLGDGLLGALVHNGTGISRGTICGRLVAEMACDEGSDLLDTMLAMGRPNRNLPAPVLGWGVRMYARRLQLQAGREM</sequence>
<dbReference type="Pfam" id="PF01266">
    <property type="entry name" value="DAO"/>
    <property type="match status" value="1"/>
</dbReference>
<feature type="domain" description="FAD dependent oxidoreductase" evidence="1">
    <location>
        <begin position="36"/>
        <end position="393"/>
    </location>
</feature>